<keyword evidence="2 6" id="KW-0812">Transmembrane</keyword>
<evidence type="ECO:0000256" key="1">
    <source>
        <dbReference type="ARBA" id="ARBA00004167"/>
    </source>
</evidence>
<keyword evidence="7" id="KW-0732">Signal</keyword>
<reference evidence="8 9" key="1">
    <citation type="journal article" date="2015" name="Fungal Genet. Biol.">
        <title>Evolution of novel wood decay mechanisms in Agaricales revealed by the genome sequences of Fistulina hepatica and Cylindrobasidium torrendii.</title>
        <authorList>
            <person name="Floudas D."/>
            <person name="Held B.W."/>
            <person name="Riley R."/>
            <person name="Nagy L.G."/>
            <person name="Koehler G."/>
            <person name="Ransdell A.S."/>
            <person name="Younus H."/>
            <person name="Chow J."/>
            <person name="Chiniquy J."/>
            <person name="Lipzen A."/>
            <person name="Tritt A."/>
            <person name="Sun H."/>
            <person name="Haridas S."/>
            <person name="LaButti K."/>
            <person name="Ohm R.A."/>
            <person name="Kues U."/>
            <person name="Blanchette R.A."/>
            <person name="Grigoriev I.V."/>
            <person name="Minto R.E."/>
            <person name="Hibbett D.S."/>
        </authorList>
    </citation>
    <scope>NUCLEOTIDE SEQUENCE [LARGE SCALE GENOMIC DNA]</scope>
    <source>
        <strain evidence="8 9">ATCC 64428</strain>
    </source>
</reference>
<evidence type="ECO:0000256" key="3">
    <source>
        <dbReference type="ARBA" id="ARBA00022989"/>
    </source>
</evidence>
<keyword evidence="4 6" id="KW-0472">Membrane</keyword>
<evidence type="ECO:0000256" key="2">
    <source>
        <dbReference type="ARBA" id="ARBA00022692"/>
    </source>
</evidence>
<dbReference type="GO" id="GO:0071944">
    <property type="term" value="C:cell periphery"/>
    <property type="evidence" value="ECO:0007669"/>
    <property type="project" value="UniProtKB-ARBA"/>
</dbReference>
<organism evidence="8 9">
    <name type="scientific">Fistulina hepatica ATCC 64428</name>
    <dbReference type="NCBI Taxonomy" id="1128425"/>
    <lineage>
        <taxon>Eukaryota</taxon>
        <taxon>Fungi</taxon>
        <taxon>Dikarya</taxon>
        <taxon>Basidiomycota</taxon>
        <taxon>Agaricomycotina</taxon>
        <taxon>Agaricomycetes</taxon>
        <taxon>Agaricomycetidae</taxon>
        <taxon>Agaricales</taxon>
        <taxon>Fistulinaceae</taxon>
        <taxon>Fistulina</taxon>
    </lineage>
</organism>
<evidence type="ECO:0000256" key="5">
    <source>
        <dbReference type="SAM" id="MobiDB-lite"/>
    </source>
</evidence>
<gene>
    <name evidence="8" type="ORF">FISHEDRAFT_62914</name>
</gene>
<proteinExistence type="predicted"/>
<dbReference type="PANTHER" id="PTHR15549">
    <property type="entry name" value="PAIRED IMMUNOGLOBULIN-LIKE TYPE 2 RECEPTOR"/>
    <property type="match status" value="1"/>
</dbReference>
<dbReference type="GO" id="GO:0016020">
    <property type="term" value="C:membrane"/>
    <property type="evidence" value="ECO:0007669"/>
    <property type="project" value="UniProtKB-SubCell"/>
</dbReference>
<evidence type="ECO:0000313" key="9">
    <source>
        <dbReference type="Proteomes" id="UP000054144"/>
    </source>
</evidence>
<accession>A0A0D7A161</accession>
<feature type="chain" id="PRO_5002315910" evidence="7">
    <location>
        <begin position="25"/>
        <end position="547"/>
    </location>
</feature>
<dbReference type="PANTHER" id="PTHR15549:SF30">
    <property type="entry name" value="MID2 DOMAIN-CONTAINING PROTEIN"/>
    <property type="match status" value="1"/>
</dbReference>
<keyword evidence="9" id="KW-1185">Reference proteome</keyword>
<protein>
    <submittedName>
        <fullName evidence="8">Uncharacterized protein</fullName>
    </submittedName>
</protein>
<evidence type="ECO:0000313" key="8">
    <source>
        <dbReference type="EMBL" id="KIY43144.1"/>
    </source>
</evidence>
<name>A0A0D7A161_9AGAR</name>
<comment type="subcellular location">
    <subcellularLocation>
        <location evidence="1">Membrane</location>
        <topology evidence="1">Single-pass membrane protein</topology>
    </subcellularLocation>
</comment>
<dbReference type="AlphaFoldDB" id="A0A0D7A161"/>
<dbReference type="OrthoDB" id="2758521at2759"/>
<dbReference type="InterPro" id="IPR051694">
    <property type="entry name" value="Immunoregulatory_rcpt-like"/>
</dbReference>
<feature type="transmembrane region" description="Helical" evidence="6">
    <location>
        <begin position="198"/>
        <end position="221"/>
    </location>
</feature>
<dbReference type="Gene3D" id="2.60.120.260">
    <property type="entry name" value="Galactose-binding domain-like"/>
    <property type="match status" value="1"/>
</dbReference>
<feature type="transmembrane region" description="Helical" evidence="6">
    <location>
        <begin position="405"/>
        <end position="426"/>
    </location>
</feature>
<keyword evidence="3 6" id="KW-1133">Transmembrane helix</keyword>
<dbReference type="Proteomes" id="UP000054144">
    <property type="component" value="Unassembled WGS sequence"/>
</dbReference>
<feature type="region of interest" description="Disordered" evidence="5">
    <location>
        <begin position="319"/>
        <end position="338"/>
    </location>
</feature>
<evidence type="ECO:0000256" key="6">
    <source>
        <dbReference type="SAM" id="Phobius"/>
    </source>
</evidence>
<evidence type="ECO:0000256" key="7">
    <source>
        <dbReference type="SAM" id="SignalP"/>
    </source>
</evidence>
<evidence type="ECO:0000256" key="4">
    <source>
        <dbReference type="ARBA" id="ARBA00023136"/>
    </source>
</evidence>
<dbReference type="EMBL" id="KN882117">
    <property type="protein sequence ID" value="KIY43144.1"/>
    <property type="molecule type" value="Genomic_DNA"/>
</dbReference>
<feature type="signal peptide" evidence="7">
    <location>
        <begin position="1"/>
        <end position="24"/>
    </location>
</feature>
<sequence length="547" mass="60055">MNAVFLRGILLSLVLLFLKDQTCAKNANRTIDDAFEGDSQARLTYSPSGYWSNGDDCDTCLVHPNKSKAYDGTWHDYSAFPTDTDYESAYMNASFEGSAVYIYCILANNATGAGTTANYSFVVDGESSPIVFFHSADNTSEYYYNVLVYSNDTLGTGRHNVQLLPNIGKVDTLVLFDYFTFTSTSASSSSGLSTGAKVGVAVGSIVGVLTIAGLVFIVWLIKRRQNDAIVDPQFDEVVPFPTAHAEGPNERFLSAIEKQSQFSTGTIVPSLSFFRNGSNAEGGGSPVSASNTIVTTTAGSHTDHTRNEHAYQASAVSLTNGRSAESVGPRTAGSTMGHPETRAALRTQIAVILQEMELEERRRLEAFQLPVFNTPPPDYDAPARSSSATTRGPCGWPLDILSNDFIILIGIVAVPVLWLPSAGWWGSARRNVHAINIPLHTLCSRRRCRHHFARASFAKDFVSQTVFWMIGSKWHEQHAAVTRRVVLESCSSSSTHKFYDGESTRDWWTAVQWFYDDHVSVSVITGNMHKLLTWRPQQSLSSKIFLG</sequence>